<dbReference type="EMBL" id="DS231619">
    <property type="protein sequence ID" value="EDU48467.1"/>
    <property type="molecule type" value="Genomic_DNA"/>
</dbReference>
<dbReference type="Proteomes" id="UP000001471">
    <property type="component" value="Unassembled WGS sequence"/>
</dbReference>
<accession>B2W6V9</accession>
<keyword evidence="1" id="KW-0808">Transferase</keyword>
<proteinExistence type="predicted"/>
<dbReference type="OrthoDB" id="6362633at2759"/>
<dbReference type="PANTHER" id="PTHR10285">
    <property type="entry name" value="URIDINE KINASE"/>
    <property type="match status" value="1"/>
</dbReference>
<dbReference type="GO" id="GO:0016301">
    <property type="term" value="F:kinase activity"/>
    <property type="evidence" value="ECO:0007669"/>
    <property type="project" value="UniProtKB-KW"/>
</dbReference>
<dbReference type="FunCoup" id="B2W6V9">
    <property type="interactions" value="5"/>
</dbReference>
<dbReference type="SUPFAM" id="SSF52540">
    <property type="entry name" value="P-loop containing nucleoside triphosphate hydrolases"/>
    <property type="match status" value="1"/>
</dbReference>
<dbReference type="Gene3D" id="3.40.50.300">
    <property type="entry name" value="P-loop containing nucleotide triphosphate hydrolases"/>
    <property type="match status" value="2"/>
</dbReference>
<dbReference type="InterPro" id="IPR027417">
    <property type="entry name" value="P-loop_NTPase"/>
</dbReference>
<dbReference type="OMA" id="IYAPAFH"/>
<organism evidence="1 2">
    <name type="scientific">Pyrenophora tritici-repentis (strain Pt-1C-BFP)</name>
    <name type="common">Wheat tan spot fungus</name>
    <name type="synonym">Drechslera tritici-repentis</name>
    <dbReference type="NCBI Taxonomy" id="426418"/>
    <lineage>
        <taxon>Eukaryota</taxon>
        <taxon>Fungi</taxon>
        <taxon>Dikarya</taxon>
        <taxon>Ascomycota</taxon>
        <taxon>Pezizomycotina</taxon>
        <taxon>Dothideomycetes</taxon>
        <taxon>Pleosporomycetidae</taxon>
        <taxon>Pleosporales</taxon>
        <taxon>Pleosporineae</taxon>
        <taxon>Pleosporaceae</taxon>
        <taxon>Pyrenophora</taxon>
    </lineage>
</organism>
<protein>
    <submittedName>
        <fullName evidence="1">Nicotinamide riboside kinase</fullName>
    </submittedName>
</protein>
<evidence type="ECO:0000313" key="2">
    <source>
        <dbReference type="Proteomes" id="UP000001471"/>
    </source>
</evidence>
<dbReference type="HOGENOM" id="CLU_067202_1_1_1"/>
<sequence length="236" mass="26028">MANDSEVDTIPTAILDLVRRTERLLVRQASNPSQRMLVALAGVPGSGKSTVSEALLAELAKQGVQDVAVVPMDGFHYTREVLSTFENSELAFKRRGAPFTFDAEGCVKLVKLLKSTPVTVRGEDDLCIAAPSFDHALKDPVQEGVRISSRIRLVIIEGNYTLLRQSPWDQIAEICDERWFVDAPPEKVRVRLAQRHLAAGIETSMPAAIARAEENDIPNGELIRSMLMKPDVIIQN</sequence>
<dbReference type="AlphaFoldDB" id="B2W6V9"/>
<dbReference type="InParanoid" id="B2W6V9"/>
<evidence type="ECO:0000313" key="1">
    <source>
        <dbReference type="EMBL" id="EDU48467.1"/>
    </source>
</evidence>
<dbReference type="KEGG" id="ptrr:6343800"/>
<keyword evidence="1" id="KW-0418">Kinase</keyword>
<dbReference type="GeneID" id="6343800"/>
<dbReference type="Pfam" id="PF03308">
    <property type="entry name" value="MeaB"/>
    <property type="match status" value="1"/>
</dbReference>
<name>B2W6V9_PYRTR</name>
<reference evidence="2" key="1">
    <citation type="journal article" date="2013" name="G3 (Bethesda)">
        <title>Comparative genomics of a plant-pathogenic fungus, Pyrenophora tritici-repentis, reveals transduplication and the impact of repeat elements on pathogenicity and population divergence.</title>
        <authorList>
            <person name="Manning V.A."/>
            <person name="Pandelova I."/>
            <person name="Dhillon B."/>
            <person name="Wilhelm L.J."/>
            <person name="Goodwin S.B."/>
            <person name="Berlin A.M."/>
            <person name="Figueroa M."/>
            <person name="Freitag M."/>
            <person name="Hane J.K."/>
            <person name="Henrissat B."/>
            <person name="Holman W.H."/>
            <person name="Kodira C.D."/>
            <person name="Martin J."/>
            <person name="Oliver R.P."/>
            <person name="Robbertse B."/>
            <person name="Schackwitz W."/>
            <person name="Schwartz D.C."/>
            <person name="Spatafora J.W."/>
            <person name="Turgeon B.G."/>
            <person name="Yandava C."/>
            <person name="Young S."/>
            <person name="Zhou S."/>
            <person name="Zeng Q."/>
            <person name="Grigoriev I.V."/>
            <person name="Ma L.-J."/>
            <person name="Ciuffetti L.M."/>
        </authorList>
    </citation>
    <scope>NUCLEOTIDE SEQUENCE [LARGE SCALE GENOMIC DNA]</scope>
    <source>
        <strain evidence="2">Pt-1C-BFP</strain>
    </source>
</reference>
<dbReference type="STRING" id="426418.B2W6V9"/>
<dbReference type="eggNOG" id="KOG2702">
    <property type="taxonomic scope" value="Eukaryota"/>
</dbReference>
<gene>
    <name evidence="1" type="ORF">PTRG_05547</name>
</gene>